<keyword evidence="1" id="KW-0547">Nucleotide-binding</keyword>
<dbReference type="AlphaFoldDB" id="A0A7K3TEE5"/>
<dbReference type="PANTHER" id="PTHR12131:SF1">
    <property type="entry name" value="ATP-DEPENDENT RNA HELICASE SUPV3L1, MITOCHONDRIAL-RELATED"/>
    <property type="match status" value="1"/>
</dbReference>
<dbReference type="InterPro" id="IPR050699">
    <property type="entry name" value="RNA-DNA_Helicase"/>
</dbReference>
<comment type="caution">
    <text evidence="8">The sequence shown here is derived from an EMBL/GenBank/DDBJ whole genome shotgun (WGS) entry which is preliminary data.</text>
</comment>
<dbReference type="GO" id="GO:0004386">
    <property type="term" value="F:helicase activity"/>
    <property type="evidence" value="ECO:0007669"/>
    <property type="project" value="UniProtKB-KW"/>
</dbReference>
<dbReference type="OrthoDB" id="3229913at2"/>
<gene>
    <name evidence="8" type="ORF">GFD22_00400</name>
</gene>
<dbReference type="GO" id="GO:0005524">
    <property type="term" value="F:ATP binding"/>
    <property type="evidence" value="ECO:0007669"/>
    <property type="project" value="UniProtKB-KW"/>
</dbReference>
<dbReference type="SMART" id="SM00487">
    <property type="entry name" value="DEXDc"/>
    <property type="match status" value="1"/>
</dbReference>
<feature type="domain" description="Helicase ATP-binding" evidence="6">
    <location>
        <begin position="64"/>
        <end position="222"/>
    </location>
</feature>
<dbReference type="PROSITE" id="PS51194">
    <property type="entry name" value="HELICASE_CTER"/>
    <property type="match status" value="1"/>
</dbReference>
<dbReference type="SMART" id="SM00490">
    <property type="entry name" value="HELICc"/>
    <property type="match status" value="1"/>
</dbReference>
<dbReference type="GO" id="GO:0016787">
    <property type="term" value="F:hydrolase activity"/>
    <property type="evidence" value="ECO:0007669"/>
    <property type="project" value="UniProtKB-KW"/>
</dbReference>
<reference evidence="8 9" key="1">
    <citation type="submission" date="2019-10" db="EMBL/GenBank/DDBJ databases">
        <title>Bifidobacterium from non-human primates.</title>
        <authorList>
            <person name="Modesto M."/>
        </authorList>
    </citation>
    <scope>NUCLEOTIDE SEQUENCE [LARGE SCALE GENOMIC DNA]</scope>
    <source>
        <strain evidence="8 9">TREC</strain>
    </source>
</reference>
<feature type="domain" description="Helicase C-terminal" evidence="7">
    <location>
        <begin position="317"/>
        <end position="511"/>
    </location>
</feature>
<dbReference type="InterPro" id="IPR001650">
    <property type="entry name" value="Helicase_C-like"/>
</dbReference>
<evidence type="ECO:0000256" key="3">
    <source>
        <dbReference type="ARBA" id="ARBA00022806"/>
    </source>
</evidence>
<dbReference type="RefSeq" id="WP_152349398.1">
    <property type="nucleotide sequence ID" value="NZ_WBSN01000001.1"/>
</dbReference>
<sequence length="873" mass="97871">MPAHHHRKNRADAAATAVNRNASNQSPAARYAAFKSRQARESTAAARFERTLSFPLDDFQKEAIDALEADSNVLVAAPTGAGKTVIADFAVFLAQERNVKAFYTTPIKALSNQKYHDLVAVYGEDRVGLLTGDNSINSEADIVVMTTEVLRNMLYERSTTLNALRYVILDEVHYLADRFRGPVWEEVIIHLPQSVKVVGLSATVSNVEDFSAWIASVRGETKLVVSERRPVPLEQHVLVQADDRTEPEVIDLYRRGADGEQTTQLNQELVLRMSQLDRQAARRAGAGRHAHESKKVGRERVSGRDGKPMRHTPRRWAVVDELNYLGMLPGIYFIFSRNGCDQAVDQCINAGLELTDDEEAVRIRRIVDEMIDGQLSNADLKTLRFSQFRFALEEGFAAHHAGMIALFRQIVERLFEEGLVKMVFATETLALGINMPARCVVVEKLEKYNGTGHVSLTPGEFTQLTGRAGRRGIDPIGHAIVVDHAGFLPQTAAALSSKRVYPLHSSFRPTFNMAVNLLNASDYATARVTLDHSFAQWEANESATQLEEQIGLLHRAIDGYEQAFACQHGDFKEFMTIRMRLSDLQKGERRQLKHAVFASEAERKAAWRSLDRRIADLKRREQEHPCRDCPDLAQHLKWGHRWAREMRELERVNNRYESRTGSVARQFDRICQLLSQLGYLERHDETDPFSGTRTDYRLTERGQLLRRIYSEQDLVLAEALEAGVLDDLNPEALASVLSGIVYEARRGEGGEPRHYPGGAKGAVINAARALTKLRSQIAFMCEDNGLDDPPKLDFGICDVIYAWASEHDLSDVLRDVDLTGGDFVRNAKRLADVLQQVAQTGVFLGDRGEKLARTARQAYEAINRGIVAYSGID</sequence>
<evidence type="ECO:0000259" key="6">
    <source>
        <dbReference type="PROSITE" id="PS51192"/>
    </source>
</evidence>
<keyword evidence="2" id="KW-0378">Hydrolase</keyword>
<dbReference type="InterPro" id="IPR027417">
    <property type="entry name" value="P-loop_NTPase"/>
</dbReference>
<dbReference type="SUPFAM" id="SSF52540">
    <property type="entry name" value="P-loop containing nucleoside triphosphate hydrolases"/>
    <property type="match status" value="1"/>
</dbReference>
<dbReference type="Gene3D" id="3.40.50.300">
    <property type="entry name" value="P-loop containing nucleotide triphosphate hydrolases"/>
    <property type="match status" value="2"/>
</dbReference>
<evidence type="ECO:0000256" key="5">
    <source>
        <dbReference type="SAM" id="MobiDB-lite"/>
    </source>
</evidence>
<feature type="compositionally biased region" description="Basic and acidic residues" evidence="5">
    <location>
        <begin position="289"/>
        <end position="308"/>
    </location>
</feature>
<evidence type="ECO:0000313" key="8">
    <source>
        <dbReference type="EMBL" id="NEG77468.1"/>
    </source>
</evidence>
<keyword evidence="9" id="KW-1185">Reference proteome</keyword>
<feature type="compositionally biased region" description="Low complexity" evidence="5">
    <location>
        <begin position="12"/>
        <end position="24"/>
    </location>
</feature>
<dbReference type="Gene3D" id="1.10.3380.30">
    <property type="match status" value="1"/>
</dbReference>
<dbReference type="EMBL" id="WHZY01000001">
    <property type="protein sequence ID" value="NEG77468.1"/>
    <property type="molecule type" value="Genomic_DNA"/>
</dbReference>
<dbReference type="Proteomes" id="UP000469763">
    <property type="component" value="Unassembled WGS sequence"/>
</dbReference>
<dbReference type="GO" id="GO:0003676">
    <property type="term" value="F:nucleic acid binding"/>
    <property type="evidence" value="ECO:0007669"/>
    <property type="project" value="InterPro"/>
</dbReference>
<protein>
    <submittedName>
        <fullName evidence="8">DEAD/DEAH box helicase</fullName>
    </submittedName>
</protein>
<dbReference type="InterPro" id="IPR011545">
    <property type="entry name" value="DEAD/DEAH_box_helicase_dom"/>
</dbReference>
<dbReference type="CDD" id="cd18795">
    <property type="entry name" value="SF2_C_Ski2"/>
    <property type="match status" value="1"/>
</dbReference>
<dbReference type="InterPro" id="IPR014001">
    <property type="entry name" value="Helicase_ATP-bd"/>
</dbReference>
<name>A0A7K3TEE5_9BIFI</name>
<dbReference type="PROSITE" id="PS51192">
    <property type="entry name" value="HELICASE_ATP_BIND_1"/>
    <property type="match status" value="1"/>
</dbReference>
<dbReference type="Pfam" id="PF00270">
    <property type="entry name" value="DEAD"/>
    <property type="match status" value="1"/>
</dbReference>
<keyword evidence="4" id="KW-0067">ATP-binding</keyword>
<keyword evidence="3 8" id="KW-0347">Helicase</keyword>
<evidence type="ECO:0000256" key="2">
    <source>
        <dbReference type="ARBA" id="ARBA00022801"/>
    </source>
</evidence>
<accession>A0A7K3TEE5</accession>
<feature type="region of interest" description="Disordered" evidence="5">
    <location>
        <begin position="1"/>
        <end position="27"/>
    </location>
</feature>
<dbReference type="InterPro" id="IPR012961">
    <property type="entry name" value="Ski2/MTR4_C"/>
</dbReference>
<dbReference type="SMART" id="SM01142">
    <property type="entry name" value="DSHCT"/>
    <property type="match status" value="1"/>
</dbReference>
<evidence type="ECO:0000256" key="1">
    <source>
        <dbReference type="ARBA" id="ARBA00022741"/>
    </source>
</evidence>
<evidence type="ECO:0000259" key="7">
    <source>
        <dbReference type="PROSITE" id="PS51194"/>
    </source>
</evidence>
<feature type="region of interest" description="Disordered" evidence="5">
    <location>
        <begin position="281"/>
        <end position="310"/>
    </location>
</feature>
<dbReference type="Pfam" id="PF08148">
    <property type="entry name" value="DSHCT"/>
    <property type="match status" value="1"/>
</dbReference>
<dbReference type="GO" id="GO:0055087">
    <property type="term" value="C:Ski complex"/>
    <property type="evidence" value="ECO:0007669"/>
    <property type="project" value="TreeGrafter"/>
</dbReference>
<organism evidence="8 9">
    <name type="scientific">Bifidobacterium avesanii</name>
    <dbReference type="NCBI Taxonomy" id="1798157"/>
    <lineage>
        <taxon>Bacteria</taxon>
        <taxon>Bacillati</taxon>
        <taxon>Actinomycetota</taxon>
        <taxon>Actinomycetes</taxon>
        <taxon>Bifidobacteriales</taxon>
        <taxon>Bifidobacteriaceae</taxon>
        <taxon>Bifidobacterium</taxon>
    </lineage>
</organism>
<dbReference type="Pfam" id="PF00271">
    <property type="entry name" value="Helicase_C"/>
    <property type="match status" value="1"/>
</dbReference>
<dbReference type="GO" id="GO:0070478">
    <property type="term" value="P:nuclear-transcribed mRNA catabolic process, 3'-5' exonucleolytic nonsense-mediated decay"/>
    <property type="evidence" value="ECO:0007669"/>
    <property type="project" value="TreeGrafter"/>
</dbReference>
<proteinExistence type="predicted"/>
<evidence type="ECO:0000313" key="9">
    <source>
        <dbReference type="Proteomes" id="UP000469763"/>
    </source>
</evidence>
<dbReference type="PANTHER" id="PTHR12131">
    <property type="entry name" value="ATP-DEPENDENT RNA AND DNA HELICASE"/>
    <property type="match status" value="1"/>
</dbReference>
<evidence type="ECO:0000256" key="4">
    <source>
        <dbReference type="ARBA" id="ARBA00022840"/>
    </source>
</evidence>